<keyword evidence="1" id="KW-0479">Metal-binding</keyword>
<dbReference type="PROSITE" id="PS50158">
    <property type="entry name" value="ZF_CCHC"/>
    <property type="match status" value="2"/>
</dbReference>
<sequence length="107" mass="12086">MIIGNLKEEFTVCVPSLGAEMKKEGRKFKRRRVTVNCYSCGKQGHVSKYCHNASKCFNCGKLGHHSKVCREPRKEVPPQERKSVDASGKFVNSEVLHVVFKAMSMKV</sequence>
<name>A0ABQ9GXZ9_9NEOP</name>
<dbReference type="Proteomes" id="UP001159363">
    <property type="component" value="Chromosome 7"/>
</dbReference>
<keyword evidence="4" id="KW-1185">Reference proteome</keyword>
<accession>A0ABQ9GXZ9</accession>
<keyword evidence="1" id="KW-0862">Zinc</keyword>
<dbReference type="InterPro" id="IPR036875">
    <property type="entry name" value="Znf_CCHC_sf"/>
</dbReference>
<evidence type="ECO:0000259" key="2">
    <source>
        <dbReference type="PROSITE" id="PS50158"/>
    </source>
</evidence>
<reference evidence="3 4" key="1">
    <citation type="submission" date="2023-02" db="EMBL/GenBank/DDBJ databases">
        <title>LHISI_Scaffold_Assembly.</title>
        <authorList>
            <person name="Stuart O.P."/>
            <person name="Cleave R."/>
            <person name="Magrath M.J.L."/>
            <person name="Mikheyev A.S."/>
        </authorList>
    </citation>
    <scope>NUCLEOTIDE SEQUENCE [LARGE SCALE GENOMIC DNA]</scope>
    <source>
        <strain evidence="3">Daus_M_001</strain>
        <tissue evidence="3">Leg muscle</tissue>
    </source>
</reference>
<dbReference type="SMART" id="SM00343">
    <property type="entry name" value="ZnF_C2HC"/>
    <property type="match status" value="2"/>
</dbReference>
<protein>
    <recommendedName>
        <fullName evidence="2">CCHC-type domain-containing protein</fullName>
    </recommendedName>
</protein>
<dbReference type="Pfam" id="PF00098">
    <property type="entry name" value="zf-CCHC"/>
    <property type="match status" value="1"/>
</dbReference>
<dbReference type="Gene3D" id="4.10.60.10">
    <property type="entry name" value="Zinc finger, CCHC-type"/>
    <property type="match status" value="1"/>
</dbReference>
<evidence type="ECO:0000256" key="1">
    <source>
        <dbReference type="PROSITE-ProRule" id="PRU00047"/>
    </source>
</evidence>
<evidence type="ECO:0000313" key="4">
    <source>
        <dbReference type="Proteomes" id="UP001159363"/>
    </source>
</evidence>
<organism evidence="3 4">
    <name type="scientific">Dryococelus australis</name>
    <dbReference type="NCBI Taxonomy" id="614101"/>
    <lineage>
        <taxon>Eukaryota</taxon>
        <taxon>Metazoa</taxon>
        <taxon>Ecdysozoa</taxon>
        <taxon>Arthropoda</taxon>
        <taxon>Hexapoda</taxon>
        <taxon>Insecta</taxon>
        <taxon>Pterygota</taxon>
        <taxon>Neoptera</taxon>
        <taxon>Polyneoptera</taxon>
        <taxon>Phasmatodea</taxon>
        <taxon>Verophasmatodea</taxon>
        <taxon>Anareolatae</taxon>
        <taxon>Phasmatidae</taxon>
        <taxon>Eurycanthinae</taxon>
        <taxon>Dryococelus</taxon>
    </lineage>
</organism>
<dbReference type="InterPro" id="IPR001878">
    <property type="entry name" value="Znf_CCHC"/>
</dbReference>
<comment type="caution">
    <text evidence="3">The sequence shown here is derived from an EMBL/GenBank/DDBJ whole genome shotgun (WGS) entry which is preliminary data.</text>
</comment>
<dbReference type="EMBL" id="JARBHB010000008">
    <property type="protein sequence ID" value="KAJ8876863.1"/>
    <property type="molecule type" value="Genomic_DNA"/>
</dbReference>
<feature type="domain" description="CCHC-type" evidence="2">
    <location>
        <begin position="55"/>
        <end position="71"/>
    </location>
</feature>
<proteinExistence type="predicted"/>
<evidence type="ECO:0000313" key="3">
    <source>
        <dbReference type="EMBL" id="KAJ8876863.1"/>
    </source>
</evidence>
<dbReference type="SUPFAM" id="SSF57756">
    <property type="entry name" value="Retrovirus zinc finger-like domains"/>
    <property type="match status" value="1"/>
</dbReference>
<feature type="domain" description="CCHC-type" evidence="2">
    <location>
        <begin position="37"/>
        <end position="50"/>
    </location>
</feature>
<keyword evidence="1" id="KW-0863">Zinc-finger</keyword>
<gene>
    <name evidence="3" type="ORF">PR048_021310</name>
</gene>